<dbReference type="InterPro" id="IPR002850">
    <property type="entry name" value="PIN_toxin-like"/>
</dbReference>
<accession>A0A3N5BVI8</accession>
<reference evidence="2 3" key="1">
    <citation type="submission" date="2018-11" db="EMBL/GenBank/DDBJ databases">
        <title>Genomic Encyclopedia of Type Strains, Phase IV (KMG-IV): sequencing the most valuable type-strain genomes for metagenomic binning, comparative biology and taxonomic classification.</title>
        <authorList>
            <person name="Goeker M."/>
        </authorList>
    </citation>
    <scope>NUCLEOTIDE SEQUENCE [LARGE SCALE GENOMIC DNA]</scope>
    <source>
        <strain evidence="2 3">DSM 102936</strain>
    </source>
</reference>
<dbReference type="RefSeq" id="WP_123928139.1">
    <property type="nucleotide sequence ID" value="NZ_RKRE01000001.1"/>
</dbReference>
<feature type="domain" description="PIN" evidence="1">
    <location>
        <begin position="44"/>
        <end position="161"/>
    </location>
</feature>
<protein>
    <recommendedName>
        <fullName evidence="1">PIN domain-containing protein</fullName>
    </recommendedName>
</protein>
<dbReference type="Pfam" id="PF13470">
    <property type="entry name" value="PIN_3"/>
    <property type="match status" value="1"/>
</dbReference>
<dbReference type="PANTHER" id="PTHR34610:SF3">
    <property type="entry name" value="SSL7007 PROTEIN"/>
    <property type="match status" value="1"/>
</dbReference>
<sequence>MLTPLRLFYHKKTTPDAKGHTAALSERLGGGVPAAGKECRGLRPRIVVDTNVVMGGLINPVKASGRLVSLWLEGKIDVLISPALREEYLHIFNRMRFGPREAVDRRERAIQKLLSRENMTLVHPDFRLRVIKEDPSDNRLLECAVCGGAGYIVSQDRHLLQVGEYQGIKILTAHAFLSREFPEAKGKS</sequence>
<dbReference type="Gene3D" id="3.40.50.1010">
    <property type="entry name" value="5'-nuclease"/>
    <property type="match status" value="1"/>
</dbReference>
<gene>
    <name evidence="2" type="ORF">EDD75_0741</name>
</gene>
<evidence type="ECO:0000313" key="2">
    <source>
        <dbReference type="EMBL" id="RPF49915.1"/>
    </source>
</evidence>
<dbReference type="AlphaFoldDB" id="A0A3N5BVI8"/>
<evidence type="ECO:0000313" key="3">
    <source>
        <dbReference type="Proteomes" id="UP000282654"/>
    </source>
</evidence>
<evidence type="ECO:0000259" key="1">
    <source>
        <dbReference type="SMART" id="SM00670"/>
    </source>
</evidence>
<dbReference type="SUPFAM" id="SSF88723">
    <property type="entry name" value="PIN domain-like"/>
    <property type="match status" value="1"/>
</dbReference>
<dbReference type="EMBL" id="RKRE01000001">
    <property type="protein sequence ID" value="RPF49915.1"/>
    <property type="molecule type" value="Genomic_DNA"/>
</dbReference>
<dbReference type="InterPro" id="IPR029060">
    <property type="entry name" value="PIN-like_dom_sf"/>
</dbReference>
<comment type="caution">
    <text evidence="2">The sequence shown here is derived from an EMBL/GenBank/DDBJ whole genome shotgun (WGS) entry which is preliminary data.</text>
</comment>
<organism evidence="2 3">
    <name type="scientific">Thermodesulfitimonas autotrophica</name>
    <dbReference type="NCBI Taxonomy" id="1894989"/>
    <lineage>
        <taxon>Bacteria</taxon>
        <taxon>Bacillati</taxon>
        <taxon>Bacillota</taxon>
        <taxon>Clostridia</taxon>
        <taxon>Thermoanaerobacterales</taxon>
        <taxon>Thermoanaerobacteraceae</taxon>
        <taxon>Thermodesulfitimonas</taxon>
    </lineage>
</organism>
<dbReference type="NCBIfam" id="TIGR00305">
    <property type="entry name" value="putative toxin-antitoxin system toxin component, PIN family"/>
    <property type="match status" value="1"/>
</dbReference>
<dbReference type="PANTHER" id="PTHR34610">
    <property type="entry name" value="SSL7007 PROTEIN"/>
    <property type="match status" value="1"/>
</dbReference>
<dbReference type="SMART" id="SM00670">
    <property type="entry name" value="PINc"/>
    <property type="match status" value="1"/>
</dbReference>
<dbReference type="InterPro" id="IPR002716">
    <property type="entry name" value="PIN_dom"/>
</dbReference>
<proteinExistence type="predicted"/>
<dbReference type="Proteomes" id="UP000282654">
    <property type="component" value="Unassembled WGS sequence"/>
</dbReference>
<name>A0A3N5BVI8_9THEO</name>
<dbReference type="OrthoDB" id="32918at2"/>
<keyword evidence="3" id="KW-1185">Reference proteome</keyword>